<dbReference type="AlphaFoldDB" id="A0A161J5U2"/>
<dbReference type="eggNOG" id="ENOG50339SJ">
    <property type="taxonomic scope" value="Bacteria"/>
</dbReference>
<gene>
    <name evidence="1" type="ORF">A361_18535</name>
</gene>
<evidence type="ECO:0000313" key="2">
    <source>
        <dbReference type="Proteomes" id="UP000077856"/>
    </source>
</evidence>
<organism evidence="1 2">
    <name type="scientific">Cytobacillus oceanisediminis 2691</name>
    <dbReference type="NCBI Taxonomy" id="1196031"/>
    <lineage>
        <taxon>Bacteria</taxon>
        <taxon>Bacillati</taxon>
        <taxon>Bacillota</taxon>
        <taxon>Bacilli</taxon>
        <taxon>Bacillales</taxon>
        <taxon>Bacillaceae</taxon>
        <taxon>Cytobacillus</taxon>
    </lineage>
</organism>
<dbReference type="RefSeq" id="WP_009332554.1">
    <property type="nucleotide sequence ID" value="NZ_CP015506.1"/>
</dbReference>
<sequence length="160" mass="18704">MFPWNFFPFNKDMKNPPHQMKPEDIDKYVRNIMGQMFPQNMQEMSGTPDFMKGFNTAAPGTNHQPYSAPLNASVFETHDYVFVRFPIKNEDWLKEMKLYHTSNQMIIEHIPEKDDKHILTLPAIVRKKGSSASCKEGYMEIKIPKNVDMQFSEIDVTEIL</sequence>
<dbReference type="Proteomes" id="UP000077856">
    <property type="component" value="Chromosome"/>
</dbReference>
<keyword evidence="1" id="KW-0946">Virion</keyword>
<dbReference type="KEGG" id="bon:A361_18535"/>
<reference evidence="1 2" key="1">
    <citation type="submission" date="2016-04" db="EMBL/GenBank/DDBJ databases">
        <title>Complete genome sequence of Bacillus oceanisediminis strain 2691.</title>
        <authorList>
            <person name="Jeong H."/>
            <person name="Kim H.J."/>
            <person name="Lee D.-W."/>
        </authorList>
    </citation>
    <scope>NUCLEOTIDE SEQUENCE [LARGE SCALE GENOMIC DNA]</scope>
    <source>
        <strain evidence="1 2">2691</strain>
    </source>
</reference>
<keyword evidence="1" id="KW-0167">Capsid protein</keyword>
<protein>
    <submittedName>
        <fullName evidence="1">Spore coat protein</fullName>
    </submittedName>
</protein>
<dbReference type="SUPFAM" id="SSF49764">
    <property type="entry name" value="HSP20-like chaperones"/>
    <property type="match status" value="1"/>
</dbReference>
<accession>A0A161J5U2</accession>
<dbReference type="EMBL" id="CP015506">
    <property type="protein sequence ID" value="AND41061.1"/>
    <property type="molecule type" value="Genomic_DNA"/>
</dbReference>
<name>A0A161J5U2_9BACI</name>
<dbReference type="InterPro" id="IPR008978">
    <property type="entry name" value="HSP20-like_chaperone"/>
</dbReference>
<dbReference type="STRING" id="1196031.A361_18535"/>
<dbReference type="CDD" id="cd00298">
    <property type="entry name" value="ACD_sHsps_p23-like"/>
    <property type="match status" value="1"/>
</dbReference>
<proteinExistence type="predicted"/>
<evidence type="ECO:0000313" key="1">
    <source>
        <dbReference type="EMBL" id="AND41061.1"/>
    </source>
</evidence>